<keyword evidence="1" id="KW-0812">Transmembrane</keyword>
<dbReference type="AlphaFoldDB" id="A0A316WI31"/>
<name>A0A316WI31_9FLAO</name>
<reference evidence="2" key="1">
    <citation type="submission" date="2018-04" db="EMBL/GenBank/DDBJ databases">
        <title>Draft Genome Sequences of Chryseobacterium lactis NCTC11390T isolated from milk, Chryseobacterium oncorhynchi 701B-08T from rainbow trout, and Chryseobacterium viscerum 687B-08T from diseased fish.</title>
        <authorList>
            <person name="Jeong J.-J."/>
            <person name="Lee Y.J."/>
            <person name="Pathiraja D."/>
            <person name="Park B."/>
            <person name="Choi I.-G."/>
            <person name="Kim K.D."/>
        </authorList>
    </citation>
    <scope>NUCLEOTIDE SEQUENCE [LARGE SCALE GENOMIC DNA]</scope>
    <source>
        <strain evidence="2">701B-08</strain>
    </source>
</reference>
<keyword evidence="1" id="KW-1133">Transmembrane helix</keyword>
<dbReference type="InterPro" id="IPR022134">
    <property type="entry name" value="DUF3667"/>
</dbReference>
<dbReference type="RefSeq" id="WP_109623908.1">
    <property type="nucleotide sequence ID" value="NZ_PPEI02000009.1"/>
</dbReference>
<feature type="transmembrane region" description="Helical" evidence="1">
    <location>
        <begin position="188"/>
        <end position="208"/>
    </location>
</feature>
<protein>
    <recommendedName>
        <fullName evidence="4">DUF3667 domain-containing protein</fullName>
    </recommendedName>
</protein>
<organism evidence="2 3">
    <name type="scientific">Chryseobacterium oncorhynchi</name>
    <dbReference type="NCBI Taxonomy" id="741074"/>
    <lineage>
        <taxon>Bacteria</taxon>
        <taxon>Pseudomonadati</taxon>
        <taxon>Bacteroidota</taxon>
        <taxon>Flavobacteriia</taxon>
        <taxon>Flavobacteriales</taxon>
        <taxon>Weeksellaceae</taxon>
        <taxon>Chryseobacterium group</taxon>
        <taxon>Chryseobacterium</taxon>
    </lineage>
</organism>
<dbReference type="Proteomes" id="UP000236182">
    <property type="component" value="Unassembled WGS sequence"/>
</dbReference>
<dbReference type="OrthoDB" id="7446256at2"/>
<sequence>MEYNCPNCKQLITENFCSNCGQKKYKRIDREYIWNELQYSIFHTNKGFLYSIKNIIRNPGRTAKEFIDGNRINHYKPILLAFVLSSISAFISFKIIEINSIMREIYSQENIYAGSLNNLLSYLSSYNSLIMLLLIPIFAIFTKIAFKCWGQNYYEHIVMNAYILSCYTLINIILIYPVMYFFKNNVKVFIPISFLSIAIIPFILLWFYKGFYKEKFLRKIFLRVLLLITFFFICYVILIFGLLFYQS</sequence>
<keyword evidence="1" id="KW-0472">Membrane</keyword>
<feature type="transmembrane region" description="Helical" evidence="1">
    <location>
        <begin position="126"/>
        <end position="146"/>
    </location>
</feature>
<feature type="transmembrane region" description="Helical" evidence="1">
    <location>
        <begin position="220"/>
        <end position="245"/>
    </location>
</feature>
<proteinExistence type="predicted"/>
<evidence type="ECO:0000313" key="2">
    <source>
        <dbReference type="EMBL" id="PWN60063.1"/>
    </source>
</evidence>
<evidence type="ECO:0000256" key="1">
    <source>
        <dbReference type="SAM" id="Phobius"/>
    </source>
</evidence>
<evidence type="ECO:0000313" key="3">
    <source>
        <dbReference type="Proteomes" id="UP000236182"/>
    </source>
</evidence>
<gene>
    <name evidence="2" type="ORF">C1638_021075</name>
</gene>
<accession>A0A316WI31</accession>
<dbReference type="EMBL" id="PPEI02000009">
    <property type="protein sequence ID" value="PWN60063.1"/>
    <property type="molecule type" value="Genomic_DNA"/>
</dbReference>
<feature type="transmembrane region" description="Helical" evidence="1">
    <location>
        <begin position="158"/>
        <end position="182"/>
    </location>
</feature>
<keyword evidence="3" id="KW-1185">Reference proteome</keyword>
<dbReference type="Pfam" id="PF12412">
    <property type="entry name" value="DUF3667"/>
    <property type="match status" value="1"/>
</dbReference>
<feature type="transmembrane region" description="Helical" evidence="1">
    <location>
        <begin position="78"/>
        <end position="96"/>
    </location>
</feature>
<evidence type="ECO:0008006" key="4">
    <source>
        <dbReference type="Google" id="ProtNLM"/>
    </source>
</evidence>
<comment type="caution">
    <text evidence="2">The sequence shown here is derived from an EMBL/GenBank/DDBJ whole genome shotgun (WGS) entry which is preliminary data.</text>
</comment>